<protein>
    <submittedName>
        <fullName evidence="3">ARAD1D21824p</fullName>
    </submittedName>
</protein>
<sequence length="124" mass="13216">MRFFIGLVVVAGALGAPMNITSVAALDRDTLPGQGDLKEVLAAANIEQAKRNATNNGTTTSLFFGCCCDGDDNDGTHIHYEEHYIGPPAGAHRSGPRHGRLRSHGHGPMHGFGRPIRGRPYAKV</sequence>
<reference evidence="3" key="2">
    <citation type="submission" date="2014-06" db="EMBL/GenBank/DDBJ databases">
        <title>The complete genome of Blastobotrys (Arxula) adeninivorans LS3 - a yeast of biotechnological interest.</title>
        <authorList>
            <person name="Kunze G."/>
            <person name="Gaillardin C."/>
            <person name="Czernicka M."/>
            <person name="Durrens P."/>
            <person name="Martin T."/>
            <person name="Boer E."/>
            <person name="Gabaldon T."/>
            <person name="Cruz J."/>
            <person name="Talla E."/>
            <person name="Marck C."/>
            <person name="Goffeau A."/>
            <person name="Barbe V."/>
            <person name="Baret P."/>
            <person name="Baronian K."/>
            <person name="Beier S."/>
            <person name="Bleykasten C."/>
            <person name="Bode R."/>
            <person name="Casaregola S."/>
            <person name="Despons L."/>
            <person name="Fairhead C."/>
            <person name="Giersberg M."/>
            <person name="Gierski P."/>
            <person name="Hahnel U."/>
            <person name="Hartmann A."/>
            <person name="Jankowska D."/>
            <person name="Jubin C."/>
            <person name="Jung P."/>
            <person name="Lafontaine I."/>
            <person name="Leh-Louis V."/>
            <person name="Lemaire M."/>
            <person name="Marcet-Houben M."/>
            <person name="Mascher M."/>
            <person name="Morel G."/>
            <person name="Richard G.-F."/>
            <person name="Riechen J."/>
            <person name="Sacerdot C."/>
            <person name="Sarkar A."/>
            <person name="Savel G."/>
            <person name="Schacherer J."/>
            <person name="Sherman D."/>
            <person name="Straub M.-L."/>
            <person name="Stein N."/>
            <person name="Thierry A."/>
            <person name="Trautwein-Schult A."/>
            <person name="Westhof E."/>
            <person name="Worch S."/>
            <person name="Dujon B."/>
            <person name="Souciet J.-L."/>
            <person name="Wincker P."/>
            <person name="Scholz U."/>
            <person name="Neuveglise N."/>
        </authorList>
    </citation>
    <scope>NUCLEOTIDE SEQUENCE</scope>
    <source>
        <strain evidence="3">LS3</strain>
    </source>
</reference>
<feature type="region of interest" description="Disordered" evidence="1">
    <location>
        <begin position="87"/>
        <end position="124"/>
    </location>
</feature>
<gene>
    <name evidence="3" type="ORF">GNLVRS02_ARAD1D21824g</name>
</gene>
<organism evidence="3">
    <name type="scientific">Blastobotrys adeninivorans</name>
    <name type="common">Yeast</name>
    <name type="synonym">Arxula adeninivorans</name>
    <dbReference type="NCBI Taxonomy" id="409370"/>
    <lineage>
        <taxon>Eukaryota</taxon>
        <taxon>Fungi</taxon>
        <taxon>Dikarya</taxon>
        <taxon>Ascomycota</taxon>
        <taxon>Saccharomycotina</taxon>
        <taxon>Dipodascomycetes</taxon>
        <taxon>Dipodascales</taxon>
        <taxon>Trichomonascaceae</taxon>
        <taxon>Blastobotrys</taxon>
    </lineage>
</organism>
<proteinExistence type="predicted"/>
<dbReference type="EMBL" id="HG937694">
    <property type="protein sequence ID" value="CDP37887.1"/>
    <property type="molecule type" value="Genomic_DNA"/>
</dbReference>
<feature type="signal peptide" evidence="2">
    <location>
        <begin position="1"/>
        <end position="15"/>
    </location>
</feature>
<feature type="chain" id="PRO_5012904124" evidence="2">
    <location>
        <begin position="16"/>
        <end position="124"/>
    </location>
</feature>
<reference evidence="3" key="1">
    <citation type="submission" date="2014-02" db="EMBL/GenBank/DDBJ databases">
        <authorList>
            <person name="Genoscope - CEA"/>
        </authorList>
    </citation>
    <scope>NUCLEOTIDE SEQUENCE</scope>
    <source>
        <strain evidence="3">LS3</strain>
    </source>
</reference>
<name>A0A060TGA3_BLAAD</name>
<dbReference type="AlphaFoldDB" id="A0A060TGA3"/>
<evidence type="ECO:0000256" key="2">
    <source>
        <dbReference type="SAM" id="SignalP"/>
    </source>
</evidence>
<accession>A0A060TGA3</accession>
<feature type="compositionally biased region" description="Basic residues" evidence="1">
    <location>
        <begin position="94"/>
        <end position="107"/>
    </location>
</feature>
<keyword evidence="2" id="KW-0732">Signal</keyword>
<evidence type="ECO:0000313" key="3">
    <source>
        <dbReference type="EMBL" id="CDP37887.1"/>
    </source>
</evidence>
<evidence type="ECO:0000256" key="1">
    <source>
        <dbReference type="SAM" id="MobiDB-lite"/>
    </source>
</evidence>